<dbReference type="PANTHER" id="PTHR13774:SF17">
    <property type="entry name" value="PHENAZINE BIOSYNTHESIS-LIKE DOMAIN-CONTAINING PROTEIN"/>
    <property type="match status" value="1"/>
</dbReference>
<keyword evidence="5" id="KW-1185">Reference proteome</keyword>
<dbReference type="NCBIfam" id="TIGR00654">
    <property type="entry name" value="PhzF_family"/>
    <property type="match status" value="1"/>
</dbReference>
<dbReference type="GO" id="GO:0016853">
    <property type="term" value="F:isomerase activity"/>
    <property type="evidence" value="ECO:0007669"/>
    <property type="project" value="UniProtKB-KW"/>
</dbReference>
<dbReference type="PANTHER" id="PTHR13774">
    <property type="entry name" value="PHENAZINE BIOSYNTHESIS PROTEIN"/>
    <property type="match status" value="1"/>
</dbReference>
<dbReference type="Pfam" id="PF02567">
    <property type="entry name" value="PhzC-PhzF"/>
    <property type="match status" value="1"/>
</dbReference>
<accession>A0A512MBJ6</accession>
<comment type="caution">
    <text evidence="4">The sequence shown here is derived from an EMBL/GenBank/DDBJ whole genome shotgun (WGS) entry which is preliminary data.</text>
</comment>
<gene>
    <name evidence="4" type="ORF">BGE01nite_34010</name>
</gene>
<organism evidence="4 5">
    <name type="scientific">Brevifollis gellanilyticus</name>
    <dbReference type="NCBI Taxonomy" id="748831"/>
    <lineage>
        <taxon>Bacteria</taxon>
        <taxon>Pseudomonadati</taxon>
        <taxon>Verrucomicrobiota</taxon>
        <taxon>Verrucomicrobiia</taxon>
        <taxon>Verrucomicrobiales</taxon>
        <taxon>Verrucomicrobiaceae</taxon>
    </lineage>
</organism>
<dbReference type="InterPro" id="IPR003719">
    <property type="entry name" value="Phenazine_PhzF-like"/>
</dbReference>
<dbReference type="SUPFAM" id="SSF54506">
    <property type="entry name" value="Diaminopimelate epimerase-like"/>
    <property type="match status" value="1"/>
</dbReference>
<proteinExistence type="inferred from homology"/>
<evidence type="ECO:0000256" key="2">
    <source>
        <dbReference type="ARBA" id="ARBA00023235"/>
    </source>
</evidence>
<feature type="active site" evidence="3">
    <location>
        <position position="58"/>
    </location>
</feature>
<dbReference type="PIRSF" id="PIRSF016184">
    <property type="entry name" value="PhzC_PhzF"/>
    <property type="match status" value="1"/>
</dbReference>
<reference evidence="4 5" key="1">
    <citation type="submission" date="2019-07" db="EMBL/GenBank/DDBJ databases">
        <title>Whole genome shotgun sequence of Brevifollis gellanilyticus NBRC 108608.</title>
        <authorList>
            <person name="Hosoyama A."/>
            <person name="Uohara A."/>
            <person name="Ohji S."/>
            <person name="Ichikawa N."/>
        </authorList>
    </citation>
    <scope>NUCLEOTIDE SEQUENCE [LARGE SCALE GENOMIC DNA]</scope>
    <source>
        <strain evidence="4 5">NBRC 108608</strain>
    </source>
</reference>
<sequence length="272" mass="29874">MIDTAFVSRFTIMSIPYYQVDAFSGRLFSGNPAGVCLLTNWLPDDVLQSISTENNLAETAFVIQRGSHFDLRWFTPSIEVDLCGHATLASAHVIFRHLGYGDPLVRFQTRSGELTVSRSDNFLTLDFPTRPATPCETPDDLIAGLGATPQATALARDYLAIFETEQQVRDLNLNMTALIRLDCLGIIATAPGDDCDFVSRFFAPRAGVTEDPVTGSAHCTLTPYWSKRLGRTKLQARQISPRGGELVCEDRGERVGIGGRAVTYSTGFLHVH</sequence>
<evidence type="ECO:0000256" key="3">
    <source>
        <dbReference type="PIRSR" id="PIRSR016184-1"/>
    </source>
</evidence>
<keyword evidence="2 4" id="KW-0413">Isomerase</keyword>
<evidence type="ECO:0000256" key="1">
    <source>
        <dbReference type="ARBA" id="ARBA00008270"/>
    </source>
</evidence>
<evidence type="ECO:0000313" key="4">
    <source>
        <dbReference type="EMBL" id="GEP44110.1"/>
    </source>
</evidence>
<dbReference type="Proteomes" id="UP000321577">
    <property type="component" value="Unassembled WGS sequence"/>
</dbReference>
<dbReference type="EMBL" id="BKAG01000025">
    <property type="protein sequence ID" value="GEP44110.1"/>
    <property type="molecule type" value="Genomic_DNA"/>
</dbReference>
<dbReference type="AlphaFoldDB" id="A0A512MBJ6"/>
<comment type="similarity">
    <text evidence="1">Belongs to the PhzF family.</text>
</comment>
<dbReference type="Gene3D" id="3.10.310.10">
    <property type="entry name" value="Diaminopimelate Epimerase, Chain A, domain 1"/>
    <property type="match status" value="2"/>
</dbReference>
<protein>
    <submittedName>
        <fullName evidence="4">Putative isomerase</fullName>
    </submittedName>
</protein>
<dbReference type="GO" id="GO:0005737">
    <property type="term" value="C:cytoplasm"/>
    <property type="evidence" value="ECO:0007669"/>
    <property type="project" value="TreeGrafter"/>
</dbReference>
<name>A0A512MBJ6_9BACT</name>
<evidence type="ECO:0000313" key="5">
    <source>
        <dbReference type="Proteomes" id="UP000321577"/>
    </source>
</evidence>